<evidence type="ECO:0000313" key="5">
    <source>
        <dbReference type="EMBL" id="ODN00792.1"/>
    </source>
</evidence>
<comment type="similarity">
    <text evidence="1">Belongs to the TRAFAC class translation factor GTPase superfamily. Classic translation factor GTPase family. EF-Tu/EF-1A subfamily.</text>
</comment>
<feature type="domain" description="Tr-type G" evidence="4">
    <location>
        <begin position="164"/>
        <end position="391"/>
    </location>
</feature>
<sequence length="600" mass="65932">MDCFVSLFDPVPTAGESPTSQTTCDLMVSSVPISASDHRVSSEKDIQHLPPEPQVGNIEYKLKLINPSRQRFEHLVTQMKWRLREGQGEAIYEIGVEDSGLLRGLSEDEMSISLRTLNEMAKRLGATTTVLRRTVLPCLNERPGNKTRVVSKVLIRKLADDSQSIDVRVAVMGAADGGKSTLLGVITQGELDDGRGRARLNMFRHLHEVQSGRTSSISHEIVGFDAHGRVINYQEGNAETICETSSKLVTLIDFPGHSKYLRTTIRGMSGYSPHYIMFVISAIPGFTKITKEHLALAVALRIPMMIVISKMDLVTEDGFDVILTDIQNHLAAVGCKKTLARVCSENDVISITTTQPNEELLPLIGLSNVTGEGLSWLAKLLFLLTPGLSATEREQLEKELPEFQIDETFWIPEVGTILGGLLTYGVIKEKASMLLGPLADGTFQPVSVNSIRRHKTPCLTARAGQSVSVSLDVEVDGLRKGMVLVSPKSCPKATWYFKADIFVVYHATAVCKGFQTTVYIGNVRQTAKIEEILTVSSVSTNEQASVVFKLMKHPEYLKVGSKIVFCAGTSKGFGTVVYLYPFETKSPLTLNCTNLKINRT</sequence>
<dbReference type="InterPro" id="IPR027417">
    <property type="entry name" value="P-loop_NTPase"/>
</dbReference>
<dbReference type="SUPFAM" id="SSF50447">
    <property type="entry name" value="Translation proteins"/>
    <property type="match status" value="1"/>
</dbReference>
<dbReference type="Proteomes" id="UP000094527">
    <property type="component" value="Unassembled WGS sequence"/>
</dbReference>
<dbReference type="STRING" id="48709.A0A1D2N6D7"/>
<dbReference type="InterPro" id="IPR000795">
    <property type="entry name" value="T_Tr_GTP-bd_dom"/>
</dbReference>
<reference evidence="5 6" key="1">
    <citation type="journal article" date="2016" name="Genome Biol. Evol.">
        <title>Gene Family Evolution Reflects Adaptation to Soil Environmental Stressors in the Genome of the Collembolan Orchesella cincta.</title>
        <authorList>
            <person name="Faddeeva-Vakhrusheva A."/>
            <person name="Derks M.F."/>
            <person name="Anvar S.Y."/>
            <person name="Agamennone V."/>
            <person name="Suring W."/>
            <person name="Smit S."/>
            <person name="van Straalen N.M."/>
            <person name="Roelofs D."/>
        </authorList>
    </citation>
    <scope>NUCLEOTIDE SEQUENCE [LARGE SCALE GENOMIC DNA]</scope>
    <source>
        <tissue evidence="5">Mixed pool</tissue>
    </source>
</reference>
<dbReference type="Pfam" id="PF00009">
    <property type="entry name" value="GTP_EFTU"/>
    <property type="match status" value="1"/>
</dbReference>
<dbReference type="Gene3D" id="3.40.50.300">
    <property type="entry name" value="P-loop containing nucleotide triphosphate hydrolases"/>
    <property type="match status" value="1"/>
</dbReference>
<dbReference type="GO" id="GO:0003746">
    <property type="term" value="F:translation elongation factor activity"/>
    <property type="evidence" value="ECO:0007669"/>
    <property type="project" value="TreeGrafter"/>
</dbReference>
<dbReference type="FunFam" id="2.40.30.10:FF:000014">
    <property type="entry name" value="Probable GTP-binding protein 1"/>
    <property type="match status" value="1"/>
</dbReference>
<dbReference type="PANTHER" id="PTHR43721">
    <property type="entry name" value="ELONGATION FACTOR TU-RELATED"/>
    <property type="match status" value="1"/>
</dbReference>
<evidence type="ECO:0000256" key="3">
    <source>
        <dbReference type="ARBA" id="ARBA00023134"/>
    </source>
</evidence>
<dbReference type="AlphaFoldDB" id="A0A1D2N6D7"/>
<dbReference type="OMA" id="ENMPMKI"/>
<protein>
    <submittedName>
        <fullName evidence="5">GTP-binding protein 2</fullName>
    </submittedName>
</protein>
<keyword evidence="6" id="KW-1185">Reference proteome</keyword>
<keyword evidence="3" id="KW-0342">GTP-binding</keyword>
<dbReference type="InterPro" id="IPR009001">
    <property type="entry name" value="Transl_elong_EF1A/Init_IF2_C"/>
</dbReference>
<dbReference type="PROSITE" id="PS51722">
    <property type="entry name" value="G_TR_2"/>
    <property type="match status" value="1"/>
</dbReference>
<comment type="caution">
    <text evidence="5">The sequence shown here is derived from an EMBL/GenBank/DDBJ whole genome shotgun (WGS) entry which is preliminary data.</text>
</comment>
<proteinExistence type="inferred from homology"/>
<evidence type="ECO:0000256" key="1">
    <source>
        <dbReference type="ARBA" id="ARBA00007249"/>
    </source>
</evidence>
<evidence type="ECO:0000259" key="4">
    <source>
        <dbReference type="PROSITE" id="PS51722"/>
    </source>
</evidence>
<dbReference type="SUPFAM" id="SSF50465">
    <property type="entry name" value="EF-Tu/eEF-1alpha/eIF2-gamma C-terminal domain"/>
    <property type="match status" value="1"/>
</dbReference>
<dbReference type="EMBL" id="LJIJ01000186">
    <property type="protein sequence ID" value="ODN00792.1"/>
    <property type="molecule type" value="Genomic_DNA"/>
</dbReference>
<keyword evidence="2" id="KW-0547">Nucleotide-binding</keyword>
<name>A0A1D2N6D7_ORCCI</name>
<dbReference type="CDD" id="cd03694">
    <property type="entry name" value="GTPBP_II"/>
    <property type="match status" value="1"/>
</dbReference>
<dbReference type="InterPro" id="IPR050055">
    <property type="entry name" value="EF-Tu_GTPase"/>
</dbReference>
<dbReference type="OrthoDB" id="248233at2759"/>
<dbReference type="InterPro" id="IPR009000">
    <property type="entry name" value="Transl_B-barrel_sf"/>
</dbReference>
<dbReference type="Gene3D" id="2.40.30.10">
    <property type="entry name" value="Translation factors"/>
    <property type="match status" value="2"/>
</dbReference>
<dbReference type="SUPFAM" id="SSF52540">
    <property type="entry name" value="P-loop containing nucleoside triphosphate hydrolases"/>
    <property type="match status" value="1"/>
</dbReference>
<evidence type="ECO:0000256" key="2">
    <source>
        <dbReference type="ARBA" id="ARBA00022741"/>
    </source>
</evidence>
<gene>
    <name evidence="5" type="ORF">Ocin01_05880</name>
</gene>
<evidence type="ECO:0000313" key="6">
    <source>
        <dbReference type="Proteomes" id="UP000094527"/>
    </source>
</evidence>
<dbReference type="GO" id="GO:0003924">
    <property type="term" value="F:GTPase activity"/>
    <property type="evidence" value="ECO:0007669"/>
    <property type="project" value="InterPro"/>
</dbReference>
<organism evidence="5 6">
    <name type="scientific">Orchesella cincta</name>
    <name type="common">Springtail</name>
    <name type="synonym">Podura cincta</name>
    <dbReference type="NCBI Taxonomy" id="48709"/>
    <lineage>
        <taxon>Eukaryota</taxon>
        <taxon>Metazoa</taxon>
        <taxon>Ecdysozoa</taxon>
        <taxon>Arthropoda</taxon>
        <taxon>Hexapoda</taxon>
        <taxon>Collembola</taxon>
        <taxon>Entomobryomorpha</taxon>
        <taxon>Entomobryoidea</taxon>
        <taxon>Orchesellidae</taxon>
        <taxon>Orchesellinae</taxon>
        <taxon>Orchesella</taxon>
    </lineage>
</organism>
<dbReference type="PANTHER" id="PTHR43721:SF3">
    <property type="entry name" value="GTP-BINDING PROTEIN 2"/>
    <property type="match status" value="1"/>
</dbReference>
<dbReference type="CDD" id="cd03708">
    <property type="entry name" value="GTPBP_III"/>
    <property type="match status" value="1"/>
</dbReference>
<dbReference type="GO" id="GO:0005525">
    <property type="term" value="F:GTP binding"/>
    <property type="evidence" value="ECO:0007669"/>
    <property type="project" value="UniProtKB-KW"/>
</dbReference>
<accession>A0A1D2N6D7</accession>